<dbReference type="EMBL" id="AP024545">
    <property type="protein sequence ID" value="BCT93125.1"/>
    <property type="molecule type" value="Genomic_DNA"/>
</dbReference>
<evidence type="ECO:0000313" key="3">
    <source>
        <dbReference type="EMBL" id="BCT93125.1"/>
    </source>
</evidence>
<dbReference type="Proteomes" id="UP000681317">
    <property type="component" value="Chromosome"/>
</dbReference>
<evidence type="ECO:0000313" key="4">
    <source>
        <dbReference type="Proteomes" id="UP000681317"/>
    </source>
</evidence>
<evidence type="ECO:0000256" key="2">
    <source>
        <dbReference type="SAM" id="SignalP"/>
    </source>
</evidence>
<proteinExistence type="predicted"/>
<sequence>MIVRNSLIALALAAVAGTAFAAPADGTQPAKAPAAKTHAKCEKRSAAGHCEKWATAKPAAKTSAKPADATKSADASKPAK</sequence>
<keyword evidence="4" id="KW-1185">Reference proteome</keyword>
<feature type="signal peptide" evidence="2">
    <location>
        <begin position="1"/>
        <end position="21"/>
    </location>
</feature>
<evidence type="ECO:0000256" key="1">
    <source>
        <dbReference type="SAM" id="MobiDB-lite"/>
    </source>
</evidence>
<feature type="compositionally biased region" description="Low complexity" evidence="1">
    <location>
        <begin position="55"/>
        <end position="80"/>
    </location>
</feature>
<dbReference type="RefSeq" id="WP_213434064.1">
    <property type="nucleotide sequence ID" value="NZ_AP024545.1"/>
</dbReference>
<feature type="region of interest" description="Disordered" evidence="1">
    <location>
        <begin position="51"/>
        <end position="80"/>
    </location>
</feature>
<protein>
    <submittedName>
        <fullName evidence="3">Uncharacterized protein</fullName>
    </submittedName>
</protein>
<accession>A0ABN6FU30</accession>
<feature type="chain" id="PRO_5047474846" evidence="2">
    <location>
        <begin position="22"/>
        <end position="80"/>
    </location>
</feature>
<organism evidence="3 4">
    <name type="scientific">Noviluteimonas caseinilytica</name>
    <dbReference type="NCBI Taxonomy" id="2675101"/>
    <lineage>
        <taxon>Bacteria</taxon>
        <taxon>Pseudomonadati</taxon>
        <taxon>Pseudomonadota</taxon>
        <taxon>Gammaproteobacteria</taxon>
        <taxon>Lysobacterales</taxon>
        <taxon>Lysobacteraceae</taxon>
        <taxon>Noviluteimonas</taxon>
    </lineage>
</organism>
<name>A0ABN6FU30_9GAMM</name>
<gene>
    <name evidence="3" type="ORF">LYSCAS_21490</name>
</gene>
<reference evidence="3 4" key="1">
    <citation type="submission" date="2021-03" db="EMBL/GenBank/DDBJ databases">
        <title>Complete Genome Sequences of Two Lysobacter Strains Isolated from Sea Water (Lysobacter caseinilyticus) and Soil (Lysobacter helvus) in South Korea.</title>
        <authorList>
            <person name="Watanabe Y."/>
            <person name="Arakawa K."/>
        </authorList>
    </citation>
    <scope>NUCLEOTIDE SEQUENCE [LARGE SCALE GENOMIC DNA]</scope>
    <source>
        <strain evidence="3 4">KVB24</strain>
    </source>
</reference>
<keyword evidence="2" id="KW-0732">Signal</keyword>